<dbReference type="Pfam" id="PF25033">
    <property type="entry name" value="VPS13_M"/>
    <property type="match status" value="1"/>
</dbReference>
<protein>
    <submittedName>
        <fullName evidence="6">Vacuolar protein sorting-associated protein 13C</fullName>
    </submittedName>
</protein>
<dbReference type="Pfam" id="PF25037">
    <property type="entry name" value="VPS13_C"/>
    <property type="match status" value="1"/>
</dbReference>
<evidence type="ECO:0000259" key="4">
    <source>
        <dbReference type="Pfam" id="PF25036"/>
    </source>
</evidence>
<dbReference type="InterPro" id="IPR056747">
    <property type="entry name" value="VPS13-like_M"/>
</dbReference>
<dbReference type="PANTHER" id="PTHR16166:SF93">
    <property type="entry name" value="INTERMEMBRANE LIPID TRANSFER PROTEIN VPS13"/>
    <property type="match status" value="1"/>
</dbReference>
<dbReference type="InterPro" id="IPR009543">
    <property type="entry name" value="VPS13_VAB"/>
</dbReference>
<sequence>MQSRTKSNLHACICTEFLMSAANIFTKGMAESAKTAPEKPITRSQPPRAVPPSTSQASASKPAPAPPPQEEQKQQGSISIKAAIERPEIILVADSSTKDTNALVLQFDADVTLNQSDNSLAIQGGLNALRINACPYLEEKRKGSINKVLVPCNIGFNLSNPDKKGMKISTTIPEIILNISPPTVMVLSAAAQNLTPPPDEDEEEAVALPPDLWSVKDLSQCNFWFLREDGKVLCFLFNEEGTDVAELFAEEAPVTKEPQLEELVASIDSILVKIEAEGGKRFVPMLILQANMHAVVKDWSSKLTVQSSLKMEVSSYNERVAAWEPLLEPIEFEPGNHHPWELQLSVVKNDDIVDTSSLDKSDSEEDSEAIHLAPPAMTVTISAPETLELTVTKTSIMLFQKLGAAFGEAVKNPAEGLKDNADIPACTVINKTGLKLDFKPGAYYEMPSNSQGGRIHLGPSDTSSLEVLPSIKSSMKGTGQAGQSALSKDMNLAIQLEGYEEIADINLIQAGSVLYNLKPVKKSGDVVYSVIIDIEAQLDARKVIVRSPLKIINHFSCPLQVFTKASNWVEKVGDLPADSDFVVPLEVAHTADLLVGPADDGYHMCDQAVQWRALRDQTKEGKKSCTFKCPKKEEGHTPFFFSTLCETKTMRYVKGSSLEAPKYDIHLYPVVTLKNLLSVPVYYTLQGTEEEVEIKATESAEMRHVEIGKTMMFMRIPNYNGMEWRGEMTLRTTLKEYSQWGFRGDGGKWMEVGVWVNYKQGFQDMAIFTPYWLINKTGLPLSYKGINEEVIEHPADKQEPIMFSYPTSKSIAPGKNKIQVKCGESQWSDKFSLDAVGSTGFISCKTKEKEFEERKRLDAKGEGVAIPKKYNLGVQIQLSYLNYTKMVLFTPRYLVVNETDYDICVSEPQGQTYEIAVHGCKAFWPIDKKNTSEMVVKKKDEEEVSLPFSYGQPHTTVLKLGKGNGVIVEVQITEAATVVAFRKFLGGNFTLQVINDTDDMPVTFHQQGVKEELKLDPLKAQLYTWQEPLGSRKLVWKVDEKEHVNNLIKDGIGEIKFNSIPVYWVSFLDGTQRLLLFTNDLAKATKAQQAAELEQVDQEVIVALPGIGLSLVNNITRKEISYIGITSSGIIWQNKIRRRWKDLNIKEMKALEDGYQKHVTEVANNKDAPPKAQKLEHHLEVDFTSMIMMKPNKRSIQRTYHDGLWLQLRKSAHQFQFHIKVNRLQVDNQTPAAIFPTVLSPVPLPKTVAAESAPKPMIEFSVMMRTSDHSTVKQFKYLKVLVQEMAVKLDMGFLSSIAALVASDKAEEVDETAEKRQELMKNDFEMVTSPLREAEYVQVALAKDFNFYDSFHLSPLKIHVSFSLSDTGVGESDVSILNTGGNARANTLNLIMQSVGVTLTNVDDVLFKLGFFEREYQFYTPEQLSSEVIKHYSNQALKQLYVLVLGLDVIGNPFGFVRGVGEGVKDFFYEPYQGIVQGPEEFAEGVALGMRSLFGHAVGGAAGAVSRITGTLGKGLAALTMDEEYKRKRQQAINQKPATFQEGVARGGKGLVMGFYEGVSGVVKDPLKGAKKEGAKGFFKGVGKGLAGVVAKPTGGIIDFASGTFEGIRRVVDVSEEVKKIRAPRYLGPDGVTRPYVRHDAEGLALLQMTEKGKFAATEDYVAHMMVTSDKKSYLLVTTSRIIYAHRGDVMGSWVVEFEFHFKNLKEDPTVSDKGILITPKEKEGGEKKAKRGLGLGLLKHKHSSGKLVQYLDKNDAQQIIAKISQARSKYLKDVAL</sequence>
<name>A0A9Q1BZW3_HOLLE</name>
<evidence type="ECO:0000259" key="5">
    <source>
        <dbReference type="Pfam" id="PF25037"/>
    </source>
</evidence>
<evidence type="ECO:0000313" key="7">
    <source>
        <dbReference type="Proteomes" id="UP001152320"/>
    </source>
</evidence>
<dbReference type="InterPro" id="IPR026847">
    <property type="entry name" value="VPS13"/>
</dbReference>
<evidence type="ECO:0000259" key="3">
    <source>
        <dbReference type="Pfam" id="PF25033"/>
    </source>
</evidence>
<evidence type="ECO:0000256" key="2">
    <source>
        <dbReference type="SAM" id="MobiDB-lite"/>
    </source>
</evidence>
<dbReference type="Pfam" id="PF25036">
    <property type="entry name" value="VPS13_VAB"/>
    <property type="match status" value="1"/>
</dbReference>
<comment type="caution">
    <text evidence="6">The sequence shown here is derived from an EMBL/GenBank/DDBJ whole genome shotgun (WGS) entry which is preliminary data.</text>
</comment>
<evidence type="ECO:0000313" key="6">
    <source>
        <dbReference type="EMBL" id="KAJ8035599.1"/>
    </source>
</evidence>
<dbReference type="EMBL" id="JAIZAY010000009">
    <property type="protein sequence ID" value="KAJ8035599.1"/>
    <property type="molecule type" value="Genomic_DNA"/>
</dbReference>
<feature type="domain" description="Intermembrane lipid transfer protein VPS13-like C-terminal" evidence="5">
    <location>
        <begin position="1621"/>
        <end position="1728"/>
    </location>
</feature>
<comment type="similarity">
    <text evidence="1">Belongs to the VPS13 family.</text>
</comment>
<organism evidence="6 7">
    <name type="scientific">Holothuria leucospilota</name>
    <name type="common">Black long sea cucumber</name>
    <name type="synonym">Mertensiothuria leucospilota</name>
    <dbReference type="NCBI Taxonomy" id="206669"/>
    <lineage>
        <taxon>Eukaryota</taxon>
        <taxon>Metazoa</taxon>
        <taxon>Echinodermata</taxon>
        <taxon>Eleutherozoa</taxon>
        <taxon>Echinozoa</taxon>
        <taxon>Holothuroidea</taxon>
        <taxon>Aspidochirotacea</taxon>
        <taxon>Aspidochirotida</taxon>
        <taxon>Holothuriidae</taxon>
        <taxon>Holothuria</taxon>
    </lineage>
</organism>
<evidence type="ECO:0000256" key="1">
    <source>
        <dbReference type="ARBA" id="ARBA00006545"/>
    </source>
</evidence>
<feature type="region of interest" description="Disordered" evidence="2">
    <location>
        <begin position="32"/>
        <end position="78"/>
    </location>
</feature>
<dbReference type="GO" id="GO:0045053">
    <property type="term" value="P:protein retention in Golgi apparatus"/>
    <property type="evidence" value="ECO:0007669"/>
    <property type="project" value="TreeGrafter"/>
</dbReference>
<gene>
    <name evidence="6" type="ORF">HOLleu_19327</name>
</gene>
<accession>A0A9Q1BZW3</accession>
<feature type="domain" description="Vacuolar protein sorting-associated protein 13 VPS13 adaptor binding" evidence="4">
    <location>
        <begin position="489"/>
        <end position="1029"/>
    </location>
</feature>
<dbReference type="GO" id="GO:0006623">
    <property type="term" value="P:protein targeting to vacuole"/>
    <property type="evidence" value="ECO:0007669"/>
    <property type="project" value="TreeGrafter"/>
</dbReference>
<dbReference type="InterPro" id="IPR056748">
    <property type="entry name" value="VPS13-like_C"/>
</dbReference>
<feature type="compositionally biased region" description="Low complexity" evidence="2">
    <location>
        <begin position="51"/>
        <end position="62"/>
    </location>
</feature>
<reference evidence="6" key="1">
    <citation type="submission" date="2021-10" db="EMBL/GenBank/DDBJ databases">
        <title>Tropical sea cucumber genome reveals ecological adaptation and Cuvierian tubules defense mechanism.</title>
        <authorList>
            <person name="Chen T."/>
        </authorList>
    </citation>
    <scope>NUCLEOTIDE SEQUENCE</scope>
    <source>
        <strain evidence="6">Nanhai2018</strain>
        <tissue evidence="6">Muscle</tissue>
    </source>
</reference>
<dbReference type="Proteomes" id="UP001152320">
    <property type="component" value="Chromosome 9"/>
</dbReference>
<dbReference type="OrthoDB" id="428159at2759"/>
<proteinExistence type="inferred from homology"/>
<feature type="domain" description="VPS13-like middle region" evidence="3">
    <location>
        <begin position="8"/>
        <end position="396"/>
    </location>
</feature>
<dbReference type="PANTHER" id="PTHR16166">
    <property type="entry name" value="VACUOLAR PROTEIN SORTING-ASSOCIATED PROTEIN VPS13"/>
    <property type="match status" value="1"/>
</dbReference>
<keyword evidence="7" id="KW-1185">Reference proteome</keyword>